<dbReference type="Pfam" id="PF18044">
    <property type="entry name" value="zf-CCCH_4"/>
    <property type="match status" value="1"/>
</dbReference>
<proteinExistence type="predicted"/>
<reference evidence="7 8" key="1">
    <citation type="submission" date="2015-01" db="EMBL/GenBank/DDBJ databases">
        <title>The Genome Sequence of Exophiala spinifera CBS89968.</title>
        <authorList>
            <consortium name="The Broad Institute Genomics Platform"/>
            <person name="Cuomo C."/>
            <person name="de Hoog S."/>
            <person name="Gorbushina A."/>
            <person name="Stielow B."/>
            <person name="Teixiera M."/>
            <person name="Abouelleil A."/>
            <person name="Chapman S.B."/>
            <person name="Priest M."/>
            <person name="Young S.K."/>
            <person name="Wortman J."/>
            <person name="Nusbaum C."/>
            <person name="Birren B."/>
        </authorList>
    </citation>
    <scope>NUCLEOTIDE SEQUENCE [LARGE SCALE GENOMIC DNA]</scope>
    <source>
        <strain evidence="7 8">CBS 89968</strain>
    </source>
</reference>
<dbReference type="RefSeq" id="XP_016230959.1">
    <property type="nucleotide sequence ID" value="XM_016384357.1"/>
</dbReference>
<dbReference type="Gene3D" id="4.10.1000.10">
    <property type="entry name" value="Zinc finger, CCCH-type"/>
    <property type="match status" value="1"/>
</dbReference>
<feature type="region of interest" description="Disordered" evidence="5">
    <location>
        <begin position="1"/>
        <end position="37"/>
    </location>
</feature>
<evidence type="ECO:0000256" key="1">
    <source>
        <dbReference type="ARBA" id="ARBA00022723"/>
    </source>
</evidence>
<dbReference type="GeneID" id="27337125"/>
<name>A0A0D2AVI7_9EURO</name>
<dbReference type="HOGENOM" id="CLU_037871_0_0_1"/>
<dbReference type="AlphaFoldDB" id="A0A0D2AVI7"/>
<dbReference type="GO" id="GO:0008270">
    <property type="term" value="F:zinc ion binding"/>
    <property type="evidence" value="ECO:0007669"/>
    <property type="project" value="UniProtKB-KW"/>
</dbReference>
<evidence type="ECO:0000313" key="7">
    <source>
        <dbReference type="EMBL" id="KIW10743.1"/>
    </source>
</evidence>
<feature type="region of interest" description="Disordered" evidence="5">
    <location>
        <begin position="58"/>
        <end position="91"/>
    </location>
</feature>
<feature type="domain" description="C3H1-type" evidence="6">
    <location>
        <begin position="35"/>
        <end position="63"/>
    </location>
</feature>
<protein>
    <recommendedName>
        <fullName evidence="6">C3H1-type domain-containing protein</fullName>
    </recommendedName>
</protein>
<evidence type="ECO:0000256" key="3">
    <source>
        <dbReference type="ARBA" id="ARBA00022833"/>
    </source>
</evidence>
<feature type="zinc finger region" description="C3H1-type" evidence="4">
    <location>
        <begin position="35"/>
        <end position="63"/>
    </location>
</feature>
<dbReference type="InterPro" id="IPR036855">
    <property type="entry name" value="Znf_CCCH_sf"/>
</dbReference>
<evidence type="ECO:0000256" key="5">
    <source>
        <dbReference type="SAM" id="MobiDB-lite"/>
    </source>
</evidence>
<dbReference type="EMBL" id="KN847499">
    <property type="protein sequence ID" value="KIW10743.1"/>
    <property type="molecule type" value="Genomic_DNA"/>
</dbReference>
<dbReference type="InterPro" id="IPR000571">
    <property type="entry name" value="Znf_CCCH"/>
</dbReference>
<dbReference type="VEuPathDB" id="FungiDB:PV08_10042"/>
<keyword evidence="3 4" id="KW-0862">Zinc</keyword>
<evidence type="ECO:0000256" key="4">
    <source>
        <dbReference type="PROSITE-ProRule" id="PRU00723"/>
    </source>
</evidence>
<accession>A0A0D2AVI7</accession>
<gene>
    <name evidence="7" type="ORF">PV08_10042</name>
</gene>
<evidence type="ECO:0000256" key="2">
    <source>
        <dbReference type="ARBA" id="ARBA00022771"/>
    </source>
</evidence>
<evidence type="ECO:0000259" key="6">
    <source>
        <dbReference type="PROSITE" id="PS50103"/>
    </source>
</evidence>
<dbReference type="OrthoDB" id="2423195at2759"/>
<keyword evidence="2 4" id="KW-0863">Zinc-finger</keyword>
<dbReference type="SUPFAM" id="SSF90229">
    <property type="entry name" value="CCCH zinc finger"/>
    <property type="match status" value="1"/>
</dbReference>
<sequence>MDNSDRRNPSRGQGASLWKNKNMYRGAGPEWRKSETPLGMCREFQMKGQCKYGRRCKFSHDRSRKESDAPSPPPRMPRAEETDEQRQSKADYHSWRRLLKTPPLSIYTKAVQELWDGALAILTGGEREWKQMLPRDLDDEEYYGRDHIRTLLNLRTRSEDHSGFIQIVRSFLLVITHAALLDCLSVDTFVGGLYNFISGTNGSRAVPFFQHLCEALVNGHLTSMSPADVAIRETTLVAASTAIRELIKRESRSRFNDDLPTLIDSVENAAQIVAEDSHAPFVTIVLRHMCEVRAVVSRAKGLLIQEEEPLETFPTTTATSRYPQTLIMPRDRHDNDNIDMTKIKIFPTRKEILSDEPEFLPSTDLDMPHFLTNPAERHLDTHFRLLRHDTFGELKDLLGGLMQAVKDDPTSPKLSFGDFRANQYAGAYISYISFDNRRALEMHLTFTQPGAVRSKSASERRKWWEESRRLIEGVLLSFISFQHDEVHHLFFIVTQKNTDTGKDHGLSKKDYQGTITVKLASQDQIEVESALRLSTDRT</sequence>
<dbReference type="InterPro" id="IPR041367">
    <property type="entry name" value="Znf-CCCH_4"/>
</dbReference>
<keyword evidence="8" id="KW-1185">Reference proteome</keyword>
<evidence type="ECO:0000313" key="8">
    <source>
        <dbReference type="Proteomes" id="UP000053328"/>
    </source>
</evidence>
<organism evidence="7 8">
    <name type="scientific">Exophiala spinifera</name>
    <dbReference type="NCBI Taxonomy" id="91928"/>
    <lineage>
        <taxon>Eukaryota</taxon>
        <taxon>Fungi</taxon>
        <taxon>Dikarya</taxon>
        <taxon>Ascomycota</taxon>
        <taxon>Pezizomycotina</taxon>
        <taxon>Eurotiomycetes</taxon>
        <taxon>Chaetothyriomycetidae</taxon>
        <taxon>Chaetothyriales</taxon>
        <taxon>Herpotrichiellaceae</taxon>
        <taxon>Exophiala</taxon>
    </lineage>
</organism>
<feature type="compositionally biased region" description="Basic and acidic residues" evidence="5">
    <location>
        <begin position="58"/>
        <end position="68"/>
    </location>
</feature>
<keyword evidence="1 4" id="KW-0479">Metal-binding</keyword>
<dbReference type="PROSITE" id="PS50103">
    <property type="entry name" value="ZF_C3H1"/>
    <property type="match status" value="1"/>
</dbReference>
<dbReference type="STRING" id="91928.A0A0D2AVI7"/>
<dbReference type="Proteomes" id="UP000053328">
    <property type="component" value="Unassembled WGS sequence"/>
</dbReference>
<feature type="compositionally biased region" description="Basic and acidic residues" evidence="5">
    <location>
        <begin position="77"/>
        <end position="91"/>
    </location>
</feature>